<dbReference type="AlphaFoldDB" id="W9RFL1"/>
<evidence type="ECO:0000313" key="2">
    <source>
        <dbReference type="Proteomes" id="UP000030645"/>
    </source>
</evidence>
<keyword evidence="2" id="KW-1185">Reference proteome</keyword>
<accession>W9RFL1</accession>
<sequence length="63" mass="7000">MGPWSIFGACLRSSKRFHSLSDLPVEQTERARVKLSTTCLGSDSLFLNSALSRVRVSVIWSSK</sequence>
<dbReference type="EMBL" id="KE344966">
    <property type="protein sequence ID" value="EXB88423.1"/>
    <property type="molecule type" value="Genomic_DNA"/>
</dbReference>
<evidence type="ECO:0000313" key="1">
    <source>
        <dbReference type="EMBL" id="EXB88423.1"/>
    </source>
</evidence>
<proteinExistence type="predicted"/>
<protein>
    <submittedName>
        <fullName evidence="1">Uncharacterized protein</fullName>
    </submittedName>
</protein>
<name>W9RFL1_9ROSA</name>
<gene>
    <name evidence="1" type="ORF">L484_012862</name>
</gene>
<organism evidence="1 2">
    <name type="scientific">Morus notabilis</name>
    <dbReference type="NCBI Taxonomy" id="981085"/>
    <lineage>
        <taxon>Eukaryota</taxon>
        <taxon>Viridiplantae</taxon>
        <taxon>Streptophyta</taxon>
        <taxon>Embryophyta</taxon>
        <taxon>Tracheophyta</taxon>
        <taxon>Spermatophyta</taxon>
        <taxon>Magnoliopsida</taxon>
        <taxon>eudicotyledons</taxon>
        <taxon>Gunneridae</taxon>
        <taxon>Pentapetalae</taxon>
        <taxon>rosids</taxon>
        <taxon>fabids</taxon>
        <taxon>Rosales</taxon>
        <taxon>Moraceae</taxon>
        <taxon>Moreae</taxon>
        <taxon>Morus</taxon>
    </lineage>
</organism>
<reference evidence="2" key="1">
    <citation type="submission" date="2013-01" db="EMBL/GenBank/DDBJ databases">
        <title>Draft Genome Sequence of a Mulberry Tree, Morus notabilis C.K. Schneid.</title>
        <authorList>
            <person name="He N."/>
            <person name="Zhao S."/>
        </authorList>
    </citation>
    <scope>NUCLEOTIDE SEQUENCE</scope>
</reference>
<dbReference type="Proteomes" id="UP000030645">
    <property type="component" value="Unassembled WGS sequence"/>
</dbReference>